<name>A0A540NLK7_MALBA</name>
<evidence type="ECO:0000256" key="1">
    <source>
        <dbReference type="SAM" id="Phobius"/>
    </source>
</evidence>
<keyword evidence="3" id="KW-1185">Reference proteome</keyword>
<accession>A0A540NLK7</accession>
<dbReference type="AlphaFoldDB" id="A0A540NLK7"/>
<dbReference type="Proteomes" id="UP000315295">
    <property type="component" value="Unassembled WGS sequence"/>
</dbReference>
<reference evidence="2 3" key="1">
    <citation type="journal article" date="2019" name="G3 (Bethesda)">
        <title>Sequencing of a Wild Apple (Malus baccata) Genome Unravels the Differences Between Cultivated and Wild Apple Species Regarding Disease Resistance and Cold Tolerance.</title>
        <authorList>
            <person name="Chen X."/>
        </authorList>
    </citation>
    <scope>NUCLEOTIDE SEQUENCE [LARGE SCALE GENOMIC DNA]</scope>
    <source>
        <strain evidence="3">cv. Shandingzi</strain>
        <tissue evidence="2">Leaves</tissue>
    </source>
</reference>
<dbReference type="EMBL" id="VIEB01000025">
    <property type="protein sequence ID" value="TQE11905.1"/>
    <property type="molecule type" value="Genomic_DNA"/>
</dbReference>
<sequence length="108" mass="12351">MSDPISLRRRRLAAVFQRLQPVEEVGVMAGAVVCGGQHYGFCGDHVREQLPQELRHLHRSVPWPPLLSALQGKPRKAFTLLFVGVWSFGLKFVSWDLLGIYMWKFGKF</sequence>
<feature type="transmembrane region" description="Helical" evidence="1">
    <location>
        <begin position="77"/>
        <end position="103"/>
    </location>
</feature>
<organism evidence="2 3">
    <name type="scientific">Malus baccata</name>
    <name type="common">Siberian crab apple</name>
    <name type="synonym">Pyrus baccata</name>
    <dbReference type="NCBI Taxonomy" id="106549"/>
    <lineage>
        <taxon>Eukaryota</taxon>
        <taxon>Viridiplantae</taxon>
        <taxon>Streptophyta</taxon>
        <taxon>Embryophyta</taxon>
        <taxon>Tracheophyta</taxon>
        <taxon>Spermatophyta</taxon>
        <taxon>Magnoliopsida</taxon>
        <taxon>eudicotyledons</taxon>
        <taxon>Gunneridae</taxon>
        <taxon>Pentapetalae</taxon>
        <taxon>rosids</taxon>
        <taxon>fabids</taxon>
        <taxon>Rosales</taxon>
        <taxon>Rosaceae</taxon>
        <taxon>Amygdaloideae</taxon>
        <taxon>Maleae</taxon>
        <taxon>Malus</taxon>
    </lineage>
</organism>
<comment type="caution">
    <text evidence="2">The sequence shown here is derived from an EMBL/GenBank/DDBJ whole genome shotgun (WGS) entry which is preliminary data.</text>
</comment>
<keyword evidence="1" id="KW-1133">Transmembrane helix</keyword>
<keyword evidence="1" id="KW-0812">Transmembrane</keyword>
<protein>
    <submittedName>
        <fullName evidence="2">Uncharacterized protein</fullName>
    </submittedName>
</protein>
<evidence type="ECO:0000313" key="3">
    <source>
        <dbReference type="Proteomes" id="UP000315295"/>
    </source>
</evidence>
<gene>
    <name evidence="2" type="ORF">C1H46_002539</name>
</gene>
<keyword evidence="1" id="KW-0472">Membrane</keyword>
<evidence type="ECO:0000313" key="2">
    <source>
        <dbReference type="EMBL" id="TQE11905.1"/>
    </source>
</evidence>
<proteinExistence type="predicted"/>